<dbReference type="SUPFAM" id="SSF55073">
    <property type="entry name" value="Nucleotide cyclase"/>
    <property type="match status" value="1"/>
</dbReference>
<dbReference type="Gene3D" id="3.30.450.20">
    <property type="entry name" value="PAS domain"/>
    <property type="match status" value="4"/>
</dbReference>
<evidence type="ECO:0000313" key="6">
    <source>
        <dbReference type="Proteomes" id="UP001139516"/>
    </source>
</evidence>
<dbReference type="NCBIfam" id="TIGR00229">
    <property type="entry name" value="sensory_box"/>
    <property type="match status" value="2"/>
</dbReference>
<dbReference type="EMBL" id="JALPRX010000080">
    <property type="protein sequence ID" value="MCK8786353.1"/>
    <property type="molecule type" value="Genomic_DNA"/>
</dbReference>
<comment type="caution">
    <text evidence="5">The sequence shown here is derived from an EMBL/GenBank/DDBJ whole genome shotgun (WGS) entry which is preliminary data.</text>
</comment>
<dbReference type="Pfam" id="PF00990">
    <property type="entry name" value="GGDEF"/>
    <property type="match status" value="1"/>
</dbReference>
<dbReference type="PANTHER" id="PTHR44757:SF2">
    <property type="entry name" value="BIOFILM ARCHITECTURE MAINTENANCE PROTEIN MBAA"/>
    <property type="match status" value="1"/>
</dbReference>
<dbReference type="CDD" id="cd01948">
    <property type="entry name" value="EAL"/>
    <property type="match status" value="1"/>
</dbReference>
<dbReference type="PROSITE" id="PS50112">
    <property type="entry name" value="PAS"/>
    <property type="match status" value="2"/>
</dbReference>
<dbReference type="SUPFAM" id="SSF141868">
    <property type="entry name" value="EAL domain-like"/>
    <property type="match status" value="1"/>
</dbReference>
<dbReference type="InterPro" id="IPR013655">
    <property type="entry name" value="PAS_fold_3"/>
</dbReference>
<dbReference type="FunFam" id="3.30.70.270:FF:000001">
    <property type="entry name" value="Diguanylate cyclase domain protein"/>
    <property type="match status" value="1"/>
</dbReference>
<evidence type="ECO:0000259" key="2">
    <source>
        <dbReference type="PROSITE" id="PS50112"/>
    </source>
</evidence>
<dbReference type="SMART" id="SM00091">
    <property type="entry name" value="PAS"/>
    <property type="match status" value="5"/>
</dbReference>
<dbReference type="Proteomes" id="UP001139516">
    <property type="component" value="Unassembled WGS sequence"/>
</dbReference>
<dbReference type="InterPro" id="IPR001633">
    <property type="entry name" value="EAL_dom"/>
</dbReference>
<dbReference type="SMART" id="SM00052">
    <property type="entry name" value="EAL"/>
    <property type="match status" value="1"/>
</dbReference>
<feature type="region of interest" description="Disordered" evidence="1">
    <location>
        <begin position="533"/>
        <end position="571"/>
    </location>
</feature>
<dbReference type="PANTHER" id="PTHR44757">
    <property type="entry name" value="DIGUANYLATE CYCLASE DGCP"/>
    <property type="match status" value="1"/>
</dbReference>
<dbReference type="AlphaFoldDB" id="A0A9X1YBQ7"/>
<dbReference type="Pfam" id="PF00563">
    <property type="entry name" value="EAL"/>
    <property type="match status" value="1"/>
</dbReference>
<dbReference type="Pfam" id="PF08447">
    <property type="entry name" value="PAS_3"/>
    <property type="match status" value="1"/>
</dbReference>
<dbReference type="NCBIfam" id="TIGR00254">
    <property type="entry name" value="GGDEF"/>
    <property type="match status" value="1"/>
</dbReference>
<feature type="domain" description="EAL" evidence="3">
    <location>
        <begin position="17"/>
        <end position="267"/>
    </location>
</feature>
<keyword evidence="6" id="KW-1185">Reference proteome</keyword>
<organism evidence="5 6">
    <name type="scientific">Roseomonas acroporae</name>
    <dbReference type="NCBI Taxonomy" id="2937791"/>
    <lineage>
        <taxon>Bacteria</taxon>
        <taxon>Pseudomonadati</taxon>
        <taxon>Pseudomonadota</taxon>
        <taxon>Alphaproteobacteria</taxon>
        <taxon>Acetobacterales</taxon>
        <taxon>Roseomonadaceae</taxon>
        <taxon>Roseomonas</taxon>
    </lineage>
</organism>
<evidence type="ECO:0000259" key="3">
    <source>
        <dbReference type="PROSITE" id="PS50883"/>
    </source>
</evidence>
<dbReference type="PROSITE" id="PS50887">
    <property type="entry name" value="GGDEF"/>
    <property type="match status" value="1"/>
</dbReference>
<dbReference type="SUPFAM" id="SSF55785">
    <property type="entry name" value="PYP-like sensor domain (PAS domain)"/>
    <property type="match status" value="5"/>
</dbReference>
<feature type="domain" description="GGDEF" evidence="4">
    <location>
        <begin position="1006"/>
        <end position="1141"/>
    </location>
</feature>
<dbReference type="Pfam" id="PF12860">
    <property type="entry name" value="PAS_7"/>
    <property type="match status" value="2"/>
</dbReference>
<dbReference type="InterPro" id="IPR001610">
    <property type="entry name" value="PAC"/>
</dbReference>
<dbReference type="InterPro" id="IPR000160">
    <property type="entry name" value="GGDEF_dom"/>
</dbReference>
<dbReference type="Gene3D" id="3.30.70.270">
    <property type="match status" value="1"/>
</dbReference>
<dbReference type="CDD" id="cd01949">
    <property type="entry name" value="GGDEF"/>
    <property type="match status" value="1"/>
</dbReference>
<evidence type="ECO:0000259" key="4">
    <source>
        <dbReference type="PROSITE" id="PS50887"/>
    </source>
</evidence>
<proteinExistence type="predicted"/>
<dbReference type="InterPro" id="IPR029787">
    <property type="entry name" value="Nucleotide_cyclase"/>
</dbReference>
<dbReference type="SMART" id="SM00267">
    <property type="entry name" value="GGDEF"/>
    <property type="match status" value="1"/>
</dbReference>
<dbReference type="GO" id="GO:0003824">
    <property type="term" value="F:catalytic activity"/>
    <property type="evidence" value="ECO:0007669"/>
    <property type="project" value="UniProtKB-ARBA"/>
</dbReference>
<dbReference type="Pfam" id="PF08448">
    <property type="entry name" value="PAS_4"/>
    <property type="match status" value="2"/>
</dbReference>
<dbReference type="CDD" id="cd00130">
    <property type="entry name" value="PAS"/>
    <property type="match status" value="4"/>
</dbReference>
<name>A0A9X1YBQ7_9PROT</name>
<dbReference type="Gene3D" id="3.20.20.450">
    <property type="entry name" value="EAL domain"/>
    <property type="match status" value="1"/>
</dbReference>
<evidence type="ECO:0000313" key="5">
    <source>
        <dbReference type="EMBL" id="MCK8786353.1"/>
    </source>
</evidence>
<feature type="domain" description="PAS" evidence="2">
    <location>
        <begin position="283"/>
        <end position="329"/>
    </location>
</feature>
<accession>A0A9X1YBQ7</accession>
<dbReference type="InterPro" id="IPR000014">
    <property type="entry name" value="PAS"/>
</dbReference>
<dbReference type="RefSeq" id="WP_248668468.1">
    <property type="nucleotide sequence ID" value="NZ_JALPRX010000080.1"/>
</dbReference>
<dbReference type="InterPro" id="IPR013656">
    <property type="entry name" value="PAS_4"/>
</dbReference>
<sequence length="1141" mass="124817">MPGQDDHAEQRALAAEIDQLPERLRRAIAQDALTPVFQPLMHLHSRTVSGFEVLARWHDDAMGQVAPDAFIPLAEAHGMMGRLTARIMRRACADAAGWSGQFRLAFNVSPLQLLDPDLPALVHEAVHPTGFPLARVEIEVTEHALLGDLRTAQATAERLKALGCGLVLDDFGTGYASLSRLQALSFDKIKIDRSFVRSMGEQRDSRKIVAAVIGLGQSLGLPVVAEGVETEAQAAMLLHLGCDLGQGWLFGSGMPGELARALLAAAGERVPPTRPLDLSTNQRAAQLEAIYAGVPLGLCFIDREGRFVSVNDQFARQCGLPPDSMIGRQIEAVPACIPAAGLRDLLAAGDAAGTPPDREFHVEARECWFRATYRLARDEAGEPLGVSIAMTDITAHRRAEAALAEGAELLRRLVEPDARLGWIVEPDGTVLRAGPRLLAFAGIGAEELHGTLWSNLVHPADRQRAWRSWTAANRERVPLHGQWRLRCAEAGWRTVRVELTPLPGPDGTLLRWHAFAEPLPAGVAGATPCGKAGGAAARMSRGMPPAQAPSPPGAPSVPAADGRAGPSPAPDAAMRRWHDVMARLLDGLDLGYCLFDPDDRTVLWNRTFLELFPEHRNHVREGEPYADNLRRFYAARLQGQEREHLERYVADGVARHRAQLRPFVFEHRGRRLHAASLPLPDGSRLRVWKTLPAPYRTPGEDTAARGITGDDLFAKMADGVMVLDQRKRIVFVNDEFLSLYDVPARERIIGATFDDVVRAAWSAPGAAAGRDADLPFLAHFLDNVRFAGAPFEVELPGDRWRRVIEQRTPDGIGYISHADITVLKRQQRDLLAAEQKARDGEERYRLLAENSSDIIVSVGFDRTIRFASPAIRRVLGWDPARLHGTSFLSLLPEEHHGQFAADVLARMQNATGHGVSVCQFLHRDGRLVWMEAHTRLVGNRANADAVQFVCNIRDISQRIAAELALKAAYAELATLAATDGLTGLANRRQFEAELSREWRRARREGSAIALLLIDVDHFKAVNDRYGHQTGDNCLRAVARWIDASIRRPGDLGARYGGEEFAAILPETDIAGAAATAEAIRARVEADRGREFSSDGPVTVSIGVAVLHPAAAAHDNEMTLIRLADAALYQAKRNGRNRVEIG</sequence>
<dbReference type="InterPro" id="IPR035919">
    <property type="entry name" value="EAL_sf"/>
</dbReference>
<dbReference type="InterPro" id="IPR035965">
    <property type="entry name" value="PAS-like_dom_sf"/>
</dbReference>
<protein>
    <submittedName>
        <fullName evidence="5">EAL domain-containing protein</fullName>
    </submittedName>
</protein>
<dbReference type="SMART" id="SM00086">
    <property type="entry name" value="PAC"/>
    <property type="match status" value="3"/>
</dbReference>
<dbReference type="InterPro" id="IPR052155">
    <property type="entry name" value="Biofilm_reg_signaling"/>
</dbReference>
<reference evidence="5" key="1">
    <citation type="submission" date="2022-04" db="EMBL/GenBank/DDBJ databases">
        <title>Roseomonas acroporae sp. nov., isolated from coral Acropora digitifera.</title>
        <authorList>
            <person name="Sun H."/>
        </authorList>
    </citation>
    <scope>NUCLEOTIDE SEQUENCE</scope>
    <source>
        <strain evidence="5">NAR14</strain>
    </source>
</reference>
<feature type="compositionally biased region" description="Pro residues" evidence="1">
    <location>
        <begin position="546"/>
        <end position="555"/>
    </location>
</feature>
<gene>
    <name evidence="5" type="ORF">M0638_18405</name>
</gene>
<dbReference type="InterPro" id="IPR043128">
    <property type="entry name" value="Rev_trsase/Diguanyl_cyclase"/>
</dbReference>
<feature type="domain" description="PAS" evidence="2">
    <location>
        <begin position="840"/>
        <end position="910"/>
    </location>
</feature>
<dbReference type="PROSITE" id="PS50883">
    <property type="entry name" value="EAL"/>
    <property type="match status" value="1"/>
</dbReference>
<evidence type="ECO:0000256" key="1">
    <source>
        <dbReference type="SAM" id="MobiDB-lite"/>
    </source>
</evidence>